<gene>
    <name evidence="2" type="ORF">ACZ11_11520</name>
</gene>
<dbReference type="SMART" id="SM00267">
    <property type="entry name" value="GGDEF"/>
    <property type="match status" value="1"/>
</dbReference>
<name>A0A0K9FEN2_9BACI</name>
<dbReference type="InterPro" id="IPR000160">
    <property type="entry name" value="GGDEF_dom"/>
</dbReference>
<comment type="caution">
    <text evidence="2">The sequence shown here is derived from an EMBL/GenBank/DDBJ whole genome shotgun (WGS) entry which is preliminary data.</text>
</comment>
<dbReference type="Pfam" id="PF00990">
    <property type="entry name" value="GGDEF"/>
    <property type="match status" value="1"/>
</dbReference>
<dbReference type="PROSITE" id="PS50887">
    <property type="entry name" value="GGDEF"/>
    <property type="match status" value="1"/>
</dbReference>
<dbReference type="InterPro" id="IPR035965">
    <property type="entry name" value="PAS-like_dom_sf"/>
</dbReference>
<dbReference type="OrthoDB" id="9759607at2"/>
<protein>
    <submittedName>
        <fullName evidence="2">Diguanylate cyclase</fullName>
    </submittedName>
</protein>
<dbReference type="InterPro" id="IPR013655">
    <property type="entry name" value="PAS_fold_3"/>
</dbReference>
<dbReference type="PATRIC" id="fig|582475.4.peg.1917"/>
<evidence type="ECO:0000313" key="3">
    <source>
        <dbReference type="Proteomes" id="UP000037326"/>
    </source>
</evidence>
<dbReference type="CDD" id="cd01949">
    <property type="entry name" value="GGDEF"/>
    <property type="match status" value="1"/>
</dbReference>
<sequence length="316" mass="36828">MWIFLKGIIIGLLLICLRLHYQKSKLQQKVELLEPLVESVENIRDILYYCETDPKLKYLYLSPTINNLLGPNALSDHLQDPDKIFEIVHPDDYEILEKKIFGTLNFNQPITVRLKNHLGEYIWTEEYATPVYKDGKYVAVQGLFRNINDKIVLQQQLEYKSTHDALTNLYNREYFQAKMAHFNESNDPITVVLADLDELKWVNDKYGHQIGDKLVCETAACLEAYADNDMLIARIGGDEFSILIPNKSVLEVEQYLKNIEMKMQKDYKDLPFSSIKISIGYEYSNSSYGVMEQLFSQADAKMYINKKKRKLLKEKV</sequence>
<dbReference type="InterPro" id="IPR052155">
    <property type="entry name" value="Biofilm_reg_signaling"/>
</dbReference>
<dbReference type="PANTHER" id="PTHR44757">
    <property type="entry name" value="DIGUANYLATE CYCLASE DGCP"/>
    <property type="match status" value="1"/>
</dbReference>
<evidence type="ECO:0000313" key="2">
    <source>
        <dbReference type="EMBL" id="KMY32717.1"/>
    </source>
</evidence>
<dbReference type="NCBIfam" id="TIGR00254">
    <property type="entry name" value="GGDEF"/>
    <property type="match status" value="1"/>
</dbReference>
<dbReference type="SUPFAM" id="SSF55785">
    <property type="entry name" value="PYP-like sensor domain (PAS domain)"/>
    <property type="match status" value="1"/>
</dbReference>
<dbReference type="PANTHER" id="PTHR44757:SF2">
    <property type="entry name" value="BIOFILM ARCHITECTURE MAINTENANCE PROTEIN MBAA"/>
    <property type="match status" value="1"/>
</dbReference>
<dbReference type="InterPro" id="IPR029787">
    <property type="entry name" value="Nucleotide_cyclase"/>
</dbReference>
<dbReference type="AlphaFoldDB" id="A0A0K9FEN2"/>
<dbReference type="Gene3D" id="3.30.450.20">
    <property type="entry name" value="PAS domain"/>
    <property type="match status" value="1"/>
</dbReference>
<dbReference type="Gene3D" id="3.30.70.270">
    <property type="match status" value="1"/>
</dbReference>
<evidence type="ECO:0000259" key="1">
    <source>
        <dbReference type="PROSITE" id="PS50887"/>
    </source>
</evidence>
<accession>A0A0K9FEN2</accession>
<dbReference type="EMBL" id="LFXJ01000005">
    <property type="protein sequence ID" value="KMY32717.1"/>
    <property type="molecule type" value="Genomic_DNA"/>
</dbReference>
<reference evidence="3" key="1">
    <citation type="submission" date="2015-07" db="EMBL/GenBank/DDBJ databases">
        <authorList>
            <person name="Liu B."/>
            <person name="Wang J."/>
            <person name="Zhu Y."/>
            <person name="Liu G."/>
            <person name="Chen Q."/>
            <person name="Lan J."/>
            <person name="Che J."/>
            <person name="Ge C."/>
            <person name="Shi H."/>
            <person name="Pan Z."/>
            <person name="Liu X."/>
        </authorList>
    </citation>
    <scope>NUCLEOTIDE SEQUENCE [LARGE SCALE GENOMIC DNA]</scope>
    <source>
        <strain evidence="3">DSM 23493</strain>
    </source>
</reference>
<dbReference type="RefSeq" id="WP_049666189.1">
    <property type="nucleotide sequence ID" value="NZ_LFXJ01000005.1"/>
</dbReference>
<feature type="domain" description="GGDEF" evidence="1">
    <location>
        <begin position="187"/>
        <end position="316"/>
    </location>
</feature>
<dbReference type="InterPro" id="IPR000014">
    <property type="entry name" value="PAS"/>
</dbReference>
<dbReference type="SUPFAM" id="SSF55073">
    <property type="entry name" value="Nucleotide cyclase"/>
    <property type="match status" value="1"/>
</dbReference>
<dbReference type="Proteomes" id="UP000037326">
    <property type="component" value="Unassembled WGS sequence"/>
</dbReference>
<organism evidence="2 3">
    <name type="scientific">Lysinibacillus xylanilyticus</name>
    <dbReference type="NCBI Taxonomy" id="582475"/>
    <lineage>
        <taxon>Bacteria</taxon>
        <taxon>Bacillati</taxon>
        <taxon>Bacillota</taxon>
        <taxon>Bacilli</taxon>
        <taxon>Bacillales</taxon>
        <taxon>Bacillaceae</taxon>
        <taxon>Lysinibacillus</taxon>
    </lineage>
</organism>
<proteinExistence type="predicted"/>
<dbReference type="GeneID" id="96598867"/>
<dbReference type="Pfam" id="PF08447">
    <property type="entry name" value="PAS_3"/>
    <property type="match status" value="1"/>
</dbReference>
<dbReference type="InterPro" id="IPR043128">
    <property type="entry name" value="Rev_trsase/Diguanyl_cyclase"/>
</dbReference>
<dbReference type="CDD" id="cd00130">
    <property type="entry name" value="PAS"/>
    <property type="match status" value="1"/>
</dbReference>